<dbReference type="InterPro" id="IPR023459">
    <property type="entry name" value="Tscrpt_elong_fac_GreA/B_fam"/>
</dbReference>
<evidence type="ECO:0000256" key="6">
    <source>
        <dbReference type="ARBA" id="ARBA00030776"/>
    </source>
</evidence>
<dbReference type="EMBL" id="PFBZ01000214">
    <property type="protein sequence ID" value="PIT86094.1"/>
    <property type="molecule type" value="Genomic_DNA"/>
</dbReference>
<dbReference type="Pfam" id="PF03449">
    <property type="entry name" value="GreA_GreB_N"/>
    <property type="match status" value="1"/>
</dbReference>
<feature type="region of interest" description="Disordered" evidence="7">
    <location>
        <begin position="1"/>
        <end position="21"/>
    </location>
</feature>
<evidence type="ECO:0000313" key="10">
    <source>
        <dbReference type="EMBL" id="PIT86094.1"/>
    </source>
</evidence>
<protein>
    <recommendedName>
        <fullName evidence="2">Transcription elongation factor GreA</fullName>
    </recommendedName>
    <alternativeName>
        <fullName evidence="6">Transcript cleavage factor GreA</fullName>
    </alternativeName>
</protein>
<dbReference type="PANTHER" id="PTHR30437">
    <property type="entry name" value="TRANSCRIPTION ELONGATION FACTOR GREA"/>
    <property type="match status" value="1"/>
</dbReference>
<dbReference type="InterPro" id="IPR018151">
    <property type="entry name" value="TF_GreA/GreB_CS"/>
</dbReference>
<evidence type="ECO:0000256" key="2">
    <source>
        <dbReference type="ARBA" id="ARBA00013729"/>
    </source>
</evidence>
<comment type="caution">
    <text evidence="10">The sequence shown here is derived from an EMBL/GenBank/DDBJ whole genome shotgun (WGS) entry which is preliminary data.</text>
</comment>
<dbReference type="PROSITE" id="PS00830">
    <property type="entry name" value="GREAB_2"/>
    <property type="match status" value="1"/>
</dbReference>
<dbReference type="AlphaFoldDB" id="A0A2M6VZV7"/>
<dbReference type="PANTHER" id="PTHR30437:SF4">
    <property type="entry name" value="TRANSCRIPTION ELONGATION FACTOR GREA"/>
    <property type="match status" value="1"/>
</dbReference>
<gene>
    <name evidence="10" type="ORF">COU33_05050</name>
</gene>
<dbReference type="PIRSF" id="PIRSF006092">
    <property type="entry name" value="GreA_GreB"/>
    <property type="match status" value="1"/>
</dbReference>
<evidence type="ECO:0000256" key="4">
    <source>
        <dbReference type="ARBA" id="ARBA00023125"/>
    </source>
</evidence>
<keyword evidence="10" id="KW-0251">Elongation factor</keyword>
<keyword evidence="3" id="KW-0805">Transcription regulation</keyword>
<dbReference type="Gene3D" id="3.10.50.30">
    <property type="entry name" value="Transcription elongation factor, GreA/GreB, C-terminal domain"/>
    <property type="match status" value="1"/>
</dbReference>
<sequence>MRTTNRISKQIPQAKDPSMTKEKYASLEKKLARLEASRPAAAAEVSRLAELGDFSENVEYQLAKRKLRGINNTILFVENELRQAQIISPKKNATIVALGHTVSVETQGTQKTYTILGSSETNPTKGIISQHSPIGSALLGKKIGEHITITIAGRDVTYTVLSIS</sequence>
<evidence type="ECO:0000256" key="3">
    <source>
        <dbReference type="ARBA" id="ARBA00023015"/>
    </source>
</evidence>
<reference evidence="11" key="1">
    <citation type="submission" date="2017-09" db="EMBL/GenBank/DDBJ databases">
        <title>Depth-based differentiation of microbial function through sediment-hosted aquifers and enrichment of novel symbionts in the deep terrestrial subsurface.</title>
        <authorList>
            <person name="Probst A.J."/>
            <person name="Ladd B."/>
            <person name="Jarett J.K."/>
            <person name="Geller-Mcgrath D.E."/>
            <person name="Sieber C.M.K."/>
            <person name="Emerson J.B."/>
            <person name="Anantharaman K."/>
            <person name="Thomas B.C."/>
            <person name="Malmstrom R."/>
            <person name="Stieglmeier M."/>
            <person name="Klingl A."/>
            <person name="Woyke T."/>
            <person name="Ryan C.M."/>
            <person name="Banfield J.F."/>
        </authorList>
    </citation>
    <scope>NUCLEOTIDE SEQUENCE [LARGE SCALE GENOMIC DNA]</scope>
</reference>
<evidence type="ECO:0000256" key="5">
    <source>
        <dbReference type="ARBA" id="ARBA00023163"/>
    </source>
</evidence>
<evidence type="ECO:0000259" key="8">
    <source>
        <dbReference type="Pfam" id="PF01272"/>
    </source>
</evidence>
<organism evidence="10 11">
    <name type="scientific">Candidatus Magasanikbacteria bacterium CG10_big_fil_rev_8_21_14_0_10_43_6</name>
    <dbReference type="NCBI Taxonomy" id="1974650"/>
    <lineage>
        <taxon>Bacteria</taxon>
        <taxon>Candidatus Magasanikiibacteriota</taxon>
    </lineage>
</organism>
<evidence type="ECO:0000313" key="11">
    <source>
        <dbReference type="Proteomes" id="UP000229362"/>
    </source>
</evidence>
<feature type="domain" description="Transcription elongation factor GreA/GreB C-terminal" evidence="8">
    <location>
        <begin position="94"/>
        <end position="164"/>
    </location>
</feature>
<dbReference type="FunFam" id="1.10.287.180:FF:000001">
    <property type="entry name" value="Transcription elongation factor GreA"/>
    <property type="match status" value="1"/>
</dbReference>
<dbReference type="SUPFAM" id="SSF54534">
    <property type="entry name" value="FKBP-like"/>
    <property type="match status" value="1"/>
</dbReference>
<dbReference type="GO" id="GO:0003677">
    <property type="term" value="F:DNA binding"/>
    <property type="evidence" value="ECO:0007669"/>
    <property type="project" value="UniProtKB-KW"/>
</dbReference>
<proteinExistence type="inferred from homology"/>
<dbReference type="Proteomes" id="UP000229362">
    <property type="component" value="Unassembled WGS sequence"/>
</dbReference>
<accession>A0A2M6VZV7</accession>
<dbReference type="InterPro" id="IPR036805">
    <property type="entry name" value="Tscrpt_elong_fac_GreA/B_N_sf"/>
</dbReference>
<feature type="compositionally biased region" description="Polar residues" evidence="7">
    <location>
        <begin position="1"/>
        <end position="11"/>
    </location>
</feature>
<dbReference type="Gene3D" id="1.10.287.180">
    <property type="entry name" value="Transcription elongation factor, GreA/GreB, N-terminal domain"/>
    <property type="match status" value="1"/>
</dbReference>
<keyword evidence="5" id="KW-0804">Transcription</keyword>
<evidence type="ECO:0000259" key="9">
    <source>
        <dbReference type="Pfam" id="PF03449"/>
    </source>
</evidence>
<evidence type="ECO:0000256" key="7">
    <source>
        <dbReference type="SAM" id="MobiDB-lite"/>
    </source>
</evidence>
<dbReference type="GO" id="GO:0006354">
    <property type="term" value="P:DNA-templated transcription elongation"/>
    <property type="evidence" value="ECO:0007669"/>
    <property type="project" value="TreeGrafter"/>
</dbReference>
<dbReference type="InterPro" id="IPR022691">
    <property type="entry name" value="Tscrpt_elong_fac_GreA/B_N"/>
</dbReference>
<keyword evidence="4" id="KW-0238">DNA-binding</keyword>
<dbReference type="InterPro" id="IPR036953">
    <property type="entry name" value="GreA/GreB_C_sf"/>
</dbReference>
<dbReference type="GO" id="GO:0070063">
    <property type="term" value="F:RNA polymerase binding"/>
    <property type="evidence" value="ECO:0007669"/>
    <property type="project" value="InterPro"/>
</dbReference>
<dbReference type="GO" id="GO:0032784">
    <property type="term" value="P:regulation of DNA-templated transcription elongation"/>
    <property type="evidence" value="ECO:0007669"/>
    <property type="project" value="InterPro"/>
</dbReference>
<keyword evidence="10" id="KW-0648">Protein biosynthesis</keyword>
<evidence type="ECO:0000256" key="1">
    <source>
        <dbReference type="ARBA" id="ARBA00008213"/>
    </source>
</evidence>
<name>A0A2M6VZV7_9BACT</name>
<comment type="similarity">
    <text evidence="1">Belongs to the GreA/GreB family.</text>
</comment>
<dbReference type="GO" id="GO:0003746">
    <property type="term" value="F:translation elongation factor activity"/>
    <property type="evidence" value="ECO:0007669"/>
    <property type="project" value="UniProtKB-KW"/>
</dbReference>
<dbReference type="Pfam" id="PF01272">
    <property type="entry name" value="GreA_GreB"/>
    <property type="match status" value="1"/>
</dbReference>
<dbReference type="SUPFAM" id="SSF46557">
    <property type="entry name" value="GreA transcript cleavage protein, N-terminal domain"/>
    <property type="match status" value="1"/>
</dbReference>
<dbReference type="InterPro" id="IPR001437">
    <property type="entry name" value="Tscrpt_elong_fac_GreA/B_C"/>
</dbReference>
<feature type="domain" description="Transcription elongation factor GreA/GreB N-terminal" evidence="9">
    <location>
        <begin position="19"/>
        <end position="86"/>
    </location>
</feature>